<dbReference type="AlphaFoldDB" id="A0A6G0U5M8"/>
<dbReference type="EMBL" id="VYZN01000002">
    <property type="protein sequence ID" value="KAE9544425.1"/>
    <property type="molecule type" value="Genomic_DNA"/>
</dbReference>
<feature type="region of interest" description="Disordered" evidence="1">
    <location>
        <begin position="27"/>
        <end position="69"/>
    </location>
</feature>
<proteinExistence type="predicted"/>
<feature type="compositionally biased region" description="Basic and acidic residues" evidence="1">
    <location>
        <begin position="27"/>
        <end position="39"/>
    </location>
</feature>
<evidence type="ECO:0000313" key="2">
    <source>
        <dbReference type="EMBL" id="KAE9544425.1"/>
    </source>
</evidence>
<evidence type="ECO:0000256" key="1">
    <source>
        <dbReference type="SAM" id="MobiDB-lite"/>
    </source>
</evidence>
<accession>A0A6G0U5M8</accession>
<evidence type="ECO:0008006" key="4">
    <source>
        <dbReference type="Google" id="ProtNLM"/>
    </source>
</evidence>
<comment type="caution">
    <text evidence="2">The sequence shown here is derived from an EMBL/GenBank/DDBJ whole genome shotgun (WGS) entry which is preliminary data.</text>
</comment>
<reference evidence="2 3" key="1">
    <citation type="submission" date="2019-08" db="EMBL/GenBank/DDBJ databases">
        <title>The genome of the soybean aphid Biotype 1, its phylome, world population structure and adaptation to the North American continent.</title>
        <authorList>
            <person name="Giordano R."/>
            <person name="Donthu R.K."/>
            <person name="Hernandez A.G."/>
            <person name="Wright C.L."/>
            <person name="Zimin A.V."/>
        </authorList>
    </citation>
    <scope>NUCLEOTIDE SEQUENCE [LARGE SCALE GENOMIC DNA]</scope>
    <source>
        <tissue evidence="2">Whole aphids</tissue>
    </source>
</reference>
<evidence type="ECO:0000313" key="3">
    <source>
        <dbReference type="Proteomes" id="UP000475862"/>
    </source>
</evidence>
<feature type="region of interest" description="Disordered" evidence="1">
    <location>
        <begin position="245"/>
        <end position="271"/>
    </location>
</feature>
<feature type="compositionally biased region" description="Basic residues" evidence="1">
    <location>
        <begin position="50"/>
        <end position="65"/>
    </location>
</feature>
<dbReference type="Proteomes" id="UP000475862">
    <property type="component" value="Unassembled WGS sequence"/>
</dbReference>
<feature type="compositionally biased region" description="Basic residues" evidence="1">
    <location>
        <begin position="245"/>
        <end position="254"/>
    </location>
</feature>
<organism evidence="2 3">
    <name type="scientific">Aphis glycines</name>
    <name type="common">Soybean aphid</name>
    <dbReference type="NCBI Taxonomy" id="307491"/>
    <lineage>
        <taxon>Eukaryota</taxon>
        <taxon>Metazoa</taxon>
        <taxon>Ecdysozoa</taxon>
        <taxon>Arthropoda</taxon>
        <taxon>Hexapoda</taxon>
        <taxon>Insecta</taxon>
        <taxon>Pterygota</taxon>
        <taxon>Neoptera</taxon>
        <taxon>Paraneoptera</taxon>
        <taxon>Hemiptera</taxon>
        <taxon>Sternorrhyncha</taxon>
        <taxon>Aphidomorpha</taxon>
        <taxon>Aphidoidea</taxon>
        <taxon>Aphididae</taxon>
        <taxon>Aphidini</taxon>
        <taxon>Aphis</taxon>
        <taxon>Aphis</taxon>
    </lineage>
</organism>
<protein>
    <recommendedName>
        <fullName evidence="4">SH3 domain-containing protein</fullName>
    </recommendedName>
</protein>
<dbReference type="OrthoDB" id="6415921at2759"/>
<gene>
    <name evidence="2" type="ORF">AGLY_001604</name>
</gene>
<sequence length="315" mass="35361">MGLRSSSLAKKNDDTLTWVLHRRDFCQQDSSQKPHETKSYRGSTPSEYRGRRHNNHVQRKRRNHVHSNILDYGKPDQTYGYGISDLDDFLSKSSIGRPGNIPMVLCTGCLLYQTQLDDHYQTEVALPLGMVVNAVFKNEQWLYVQTPHAEEGYIPYGSCLPLGIVPPPEAARAPCWETQSDVFPRPVGPFGSRRATGEASSAAVATFTTTMTTTTTTMTTKTWPRCCSSGVARAADGSCTSLRRRRRCRHRRRRSGDPLPPPLGPSPDTDTCDGDDRIYYVNVFIIVIRHSSRSKSQWRQNRGPATGSGVKARKW</sequence>
<keyword evidence="3" id="KW-1185">Reference proteome</keyword>
<feature type="region of interest" description="Disordered" evidence="1">
    <location>
        <begin position="293"/>
        <end position="315"/>
    </location>
</feature>
<name>A0A6G0U5M8_APHGL</name>